<keyword evidence="2" id="KW-1185">Reference proteome</keyword>
<sequence>MSAVFITFSGNCQQALKFYQSCFGGLLQLDVFEQALPGYAQMPLVSGCLRSAKVVIRASDLVHHEGRIIGNYMAIYIHCDDEADRFALIKKLELGKKNRSGKPNATAKLVEIIDVFGVRWVLGLG</sequence>
<evidence type="ECO:0000313" key="2">
    <source>
        <dbReference type="Proteomes" id="UP001517367"/>
    </source>
</evidence>
<name>A0ABW9JEP7_9SPHI</name>
<dbReference type="EMBL" id="SRMP02000002">
    <property type="protein sequence ID" value="MFN0290451.1"/>
    <property type="molecule type" value="Genomic_DNA"/>
</dbReference>
<proteinExistence type="predicted"/>
<protein>
    <submittedName>
        <fullName evidence="1">Glyoxalase</fullName>
    </submittedName>
</protein>
<dbReference type="Gene3D" id="3.10.180.10">
    <property type="entry name" value="2,3-Dihydroxybiphenyl 1,2-Dioxygenase, domain 1"/>
    <property type="match status" value="1"/>
</dbReference>
<dbReference type="SUPFAM" id="SSF54593">
    <property type="entry name" value="Glyoxalase/Bleomycin resistance protein/Dihydroxybiphenyl dioxygenase"/>
    <property type="match status" value="1"/>
</dbReference>
<comment type="caution">
    <text evidence="1">The sequence shown here is derived from an EMBL/GenBank/DDBJ whole genome shotgun (WGS) entry which is preliminary data.</text>
</comment>
<organism evidence="1 2">
    <name type="scientific">Pedobacter helvus</name>
    <dbReference type="NCBI Taxonomy" id="2563444"/>
    <lineage>
        <taxon>Bacteria</taxon>
        <taxon>Pseudomonadati</taxon>
        <taxon>Bacteroidota</taxon>
        <taxon>Sphingobacteriia</taxon>
        <taxon>Sphingobacteriales</taxon>
        <taxon>Sphingobacteriaceae</taxon>
        <taxon>Pedobacter</taxon>
    </lineage>
</organism>
<reference evidence="1 2" key="1">
    <citation type="submission" date="2024-12" db="EMBL/GenBank/DDBJ databases">
        <authorList>
            <person name="Hu S."/>
        </authorList>
    </citation>
    <scope>NUCLEOTIDE SEQUENCE [LARGE SCALE GENOMIC DNA]</scope>
    <source>
        <strain evidence="1 2">P-25</strain>
    </source>
</reference>
<accession>A0ABW9JEP7</accession>
<dbReference type="Proteomes" id="UP001517367">
    <property type="component" value="Unassembled WGS sequence"/>
</dbReference>
<evidence type="ECO:0000313" key="1">
    <source>
        <dbReference type="EMBL" id="MFN0290451.1"/>
    </source>
</evidence>
<dbReference type="InterPro" id="IPR029068">
    <property type="entry name" value="Glyas_Bleomycin-R_OHBP_Dase"/>
</dbReference>
<gene>
    <name evidence="1" type="ORF">E5L68_003565</name>
</gene>